<evidence type="ECO:0000256" key="3">
    <source>
        <dbReference type="ARBA" id="ARBA00023110"/>
    </source>
</evidence>
<comment type="similarity">
    <text evidence="2 6">Belongs to the FKBP-type PPIase family.</text>
</comment>
<keyword evidence="3 5" id="KW-0697">Rotamase</keyword>
<dbReference type="InterPro" id="IPR001179">
    <property type="entry name" value="PPIase_FKBP_dom"/>
</dbReference>
<evidence type="ECO:0000256" key="7">
    <source>
        <dbReference type="SAM" id="SignalP"/>
    </source>
</evidence>
<evidence type="ECO:0000313" key="9">
    <source>
        <dbReference type="EMBL" id="PUV25330.1"/>
    </source>
</evidence>
<keyword evidence="7" id="KW-0732">Signal</keyword>
<dbReference type="Proteomes" id="UP000250831">
    <property type="component" value="Unassembled WGS sequence"/>
</dbReference>
<dbReference type="Gene3D" id="3.10.50.40">
    <property type="match status" value="1"/>
</dbReference>
<dbReference type="Gene3D" id="1.10.287.460">
    <property type="entry name" value="Peptidyl-prolyl cis-trans isomerase, FKBP-type, N-terminal domain"/>
    <property type="match status" value="1"/>
</dbReference>
<dbReference type="Pfam" id="PF00254">
    <property type="entry name" value="FKBP_C"/>
    <property type="match status" value="1"/>
</dbReference>
<dbReference type="PANTHER" id="PTHR43811">
    <property type="entry name" value="FKBP-TYPE PEPTIDYL-PROLYL CIS-TRANS ISOMERASE FKPA"/>
    <property type="match status" value="1"/>
</dbReference>
<feature type="signal peptide" evidence="7">
    <location>
        <begin position="1"/>
        <end position="18"/>
    </location>
</feature>
<evidence type="ECO:0000256" key="4">
    <source>
        <dbReference type="ARBA" id="ARBA00023235"/>
    </source>
</evidence>
<evidence type="ECO:0000256" key="6">
    <source>
        <dbReference type="RuleBase" id="RU003915"/>
    </source>
</evidence>
<sequence>MKYIALALLSLTTATGFAQQKKKTSSVRKKTTATKPGSTNVLTSKADSVSYAFGMDIGKSLKSTEVDYLKADLIAKAITATLKNEKTLLEDGQTREVIQKAIMDIRAEKEAISRAQEDKFFAENAKIAGMKTTAEGIQYLVLNQAEGAKPTVNDEVTVHYKGTLLNGKQFDSSYDRNEPLKLSLGQVIKGWQIGIPLMSKGAKYKFFIPSRLAYGGQAKGNEIPANSTLVFEVELLDFNTNETT</sequence>
<comment type="caution">
    <text evidence="9">The sequence shown here is derived from an EMBL/GenBank/DDBJ whole genome shotgun (WGS) entry which is preliminary data.</text>
</comment>
<dbReference type="OrthoDB" id="9814548at2"/>
<evidence type="ECO:0000313" key="10">
    <source>
        <dbReference type="Proteomes" id="UP000250831"/>
    </source>
</evidence>
<protein>
    <recommendedName>
        <fullName evidence="6">Peptidyl-prolyl cis-trans isomerase</fullName>
        <ecNumber evidence="6">5.2.1.8</ecNumber>
    </recommendedName>
</protein>
<comment type="catalytic activity">
    <reaction evidence="1 5 6">
        <text>[protein]-peptidylproline (omega=180) = [protein]-peptidylproline (omega=0)</text>
        <dbReference type="Rhea" id="RHEA:16237"/>
        <dbReference type="Rhea" id="RHEA-COMP:10747"/>
        <dbReference type="Rhea" id="RHEA-COMP:10748"/>
        <dbReference type="ChEBI" id="CHEBI:83833"/>
        <dbReference type="ChEBI" id="CHEBI:83834"/>
        <dbReference type="EC" id="5.2.1.8"/>
    </reaction>
</comment>
<dbReference type="PROSITE" id="PS50059">
    <property type="entry name" value="FKBP_PPIASE"/>
    <property type="match status" value="1"/>
</dbReference>
<dbReference type="EMBL" id="QCXX01000002">
    <property type="protein sequence ID" value="PUV25330.1"/>
    <property type="molecule type" value="Genomic_DNA"/>
</dbReference>
<name>A0A363NX76_9SPHI</name>
<dbReference type="FunFam" id="3.10.50.40:FF:000006">
    <property type="entry name" value="Peptidyl-prolyl cis-trans isomerase"/>
    <property type="match status" value="1"/>
</dbReference>
<evidence type="ECO:0000256" key="5">
    <source>
        <dbReference type="PROSITE-ProRule" id="PRU00277"/>
    </source>
</evidence>
<dbReference type="InterPro" id="IPR046357">
    <property type="entry name" value="PPIase_dom_sf"/>
</dbReference>
<dbReference type="EC" id="5.2.1.8" evidence="6"/>
<keyword evidence="4 5" id="KW-0413">Isomerase</keyword>
<dbReference type="AlphaFoldDB" id="A0A363NX76"/>
<keyword evidence="10" id="KW-1185">Reference proteome</keyword>
<dbReference type="GO" id="GO:0006457">
    <property type="term" value="P:protein folding"/>
    <property type="evidence" value="ECO:0007669"/>
    <property type="project" value="InterPro"/>
</dbReference>
<dbReference type="InterPro" id="IPR036944">
    <property type="entry name" value="PPIase_FKBP_N_sf"/>
</dbReference>
<dbReference type="SUPFAM" id="SSF54534">
    <property type="entry name" value="FKBP-like"/>
    <property type="match status" value="1"/>
</dbReference>
<evidence type="ECO:0000256" key="1">
    <source>
        <dbReference type="ARBA" id="ARBA00000971"/>
    </source>
</evidence>
<feature type="domain" description="PPIase FKBP-type" evidence="8">
    <location>
        <begin position="153"/>
        <end position="239"/>
    </location>
</feature>
<dbReference type="PANTHER" id="PTHR43811:SF19">
    <property type="entry name" value="39 KDA FK506-BINDING NUCLEAR PROTEIN"/>
    <property type="match status" value="1"/>
</dbReference>
<gene>
    <name evidence="9" type="ORF">DCO56_10425</name>
</gene>
<evidence type="ECO:0000256" key="2">
    <source>
        <dbReference type="ARBA" id="ARBA00006577"/>
    </source>
</evidence>
<feature type="chain" id="PRO_5016968476" description="Peptidyl-prolyl cis-trans isomerase" evidence="7">
    <location>
        <begin position="19"/>
        <end position="244"/>
    </location>
</feature>
<reference evidence="9 10" key="1">
    <citation type="submission" date="2018-04" db="EMBL/GenBank/DDBJ databases">
        <title>Sphingobacterium sp. M46 Genome.</title>
        <authorList>
            <person name="Cheng J."/>
            <person name="Li Y."/>
        </authorList>
    </citation>
    <scope>NUCLEOTIDE SEQUENCE [LARGE SCALE GENOMIC DNA]</scope>
    <source>
        <strain evidence="9 10">M46</strain>
    </source>
</reference>
<proteinExistence type="inferred from homology"/>
<dbReference type="InterPro" id="IPR000774">
    <property type="entry name" value="PPIase_FKBP_N"/>
</dbReference>
<evidence type="ECO:0000259" key="8">
    <source>
        <dbReference type="PROSITE" id="PS50059"/>
    </source>
</evidence>
<dbReference type="GO" id="GO:0003755">
    <property type="term" value="F:peptidyl-prolyl cis-trans isomerase activity"/>
    <property type="evidence" value="ECO:0007669"/>
    <property type="project" value="UniProtKB-UniRule"/>
</dbReference>
<organism evidence="9 10">
    <name type="scientific">Sphingobacterium athyrii</name>
    <dbReference type="NCBI Taxonomy" id="2152717"/>
    <lineage>
        <taxon>Bacteria</taxon>
        <taxon>Pseudomonadati</taxon>
        <taxon>Bacteroidota</taxon>
        <taxon>Sphingobacteriia</taxon>
        <taxon>Sphingobacteriales</taxon>
        <taxon>Sphingobacteriaceae</taxon>
        <taxon>Sphingobacterium</taxon>
    </lineage>
</organism>
<dbReference type="RefSeq" id="WP_108633664.1">
    <property type="nucleotide sequence ID" value="NZ_QCXX01000002.1"/>
</dbReference>
<accession>A0A363NX76</accession>
<dbReference type="Pfam" id="PF01346">
    <property type="entry name" value="FKBP_N"/>
    <property type="match status" value="1"/>
</dbReference>